<dbReference type="InterPro" id="IPR004090">
    <property type="entry name" value="Chemotax_Me-accpt_rcpt"/>
</dbReference>
<dbReference type="CDD" id="cd06225">
    <property type="entry name" value="HAMP"/>
    <property type="match status" value="2"/>
</dbReference>
<dbReference type="SMART" id="SM00283">
    <property type="entry name" value="MA"/>
    <property type="match status" value="1"/>
</dbReference>
<dbReference type="PROSITE" id="PS50111">
    <property type="entry name" value="CHEMOTAXIS_TRANSDUC_2"/>
    <property type="match status" value="1"/>
</dbReference>
<dbReference type="InterPro" id="IPR003660">
    <property type="entry name" value="HAMP_dom"/>
</dbReference>
<feature type="transmembrane region" description="Helical" evidence="5">
    <location>
        <begin position="61"/>
        <end position="84"/>
    </location>
</feature>
<dbReference type="OrthoDB" id="8523at2157"/>
<proteinExistence type="inferred from homology"/>
<feature type="domain" description="HAMP" evidence="7">
    <location>
        <begin position="145"/>
        <end position="187"/>
    </location>
</feature>
<dbReference type="Pfam" id="PF00015">
    <property type="entry name" value="MCPsignal"/>
    <property type="match status" value="1"/>
</dbReference>
<evidence type="ECO:0000256" key="5">
    <source>
        <dbReference type="SAM" id="Phobius"/>
    </source>
</evidence>
<feature type="region of interest" description="Disordered" evidence="4">
    <location>
        <begin position="253"/>
        <end position="274"/>
    </location>
</feature>
<dbReference type="PRINTS" id="PR00260">
    <property type="entry name" value="CHEMTRNSDUCR"/>
</dbReference>
<feature type="region of interest" description="Disordered" evidence="4">
    <location>
        <begin position="511"/>
        <end position="533"/>
    </location>
</feature>
<keyword evidence="1 3" id="KW-0807">Transducer</keyword>
<dbReference type="EMBL" id="FOYT01000002">
    <property type="protein sequence ID" value="SFR53262.1"/>
    <property type="molecule type" value="Genomic_DNA"/>
</dbReference>
<keyword evidence="9" id="KW-1185">Reference proteome</keyword>
<dbReference type="GO" id="GO:0016020">
    <property type="term" value="C:membrane"/>
    <property type="evidence" value="ECO:0007669"/>
    <property type="project" value="InterPro"/>
</dbReference>
<dbReference type="InterPro" id="IPR004089">
    <property type="entry name" value="MCPsignal_dom"/>
</dbReference>
<dbReference type="PROSITE" id="PS50885">
    <property type="entry name" value="HAMP"/>
    <property type="match status" value="2"/>
</dbReference>
<dbReference type="Proteomes" id="UP000198531">
    <property type="component" value="Unassembled WGS sequence"/>
</dbReference>
<evidence type="ECO:0000259" key="7">
    <source>
        <dbReference type="PROSITE" id="PS50885"/>
    </source>
</evidence>
<dbReference type="SUPFAM" id="SSF158472">
    <property type="entry name" value="HAMP domain-like"/>
    <property type="match status" value="1"/>
</dbReference>
<gene>
    <name evidence="8" type="ORF">SAMN04487947_2013</name>
</gene>
<name>A0A1I6HFI4_9EURY</name>
<evidence type="ECO:0000313" key="8">
    <source>
        <dbReference type="EMBL" id="SFR53262.1"/>
    </source>
</evidence>
<reference evidence="9" key="1">
    <citation type="submission" date="2016-10" db="EMBL/GenBank/DDBJ databases">
        <authorList>
            <person name="Varghese N."/>
            <person name="Submissions S."/>
        </authorList>
    </citation>
    <scope>NUCLEOTIDE SEQUENCE [LARGE SCALE GENOMIC DNA]</scope>
    <source>
        <strain evidence="9">CGMCC 1.7736</strain>
    </source>
</reference>
<feature type="domain" description="Methyl-accepting transducer" evidence="6">
    <location>
        <begin position="206"/>
        <end position="442"/>
    </location>
</feature>
<dbReference type="PANTHER" id="PTHR32089:SF112">
    <property type="entry name" value="LYSOZYME-LIKE PROTEIN-RELATED"/>
    <property type="match status" value="1"/>
</dbReference>
<keyword evidence="5" id="KW-0812">Transmembrane</keyword>
<dbReference type="Gene3D" id="1.10.287.950">
    <property type="entry name" value="Methyl-accepting chemotaxis protein"/>
    <property type="match status" value="1"/>
</dbReference>
<dbReference type="GO" id="GO:0004888">
    <property type="term" value="F:transmembrane signaling receptor activity"/>
    <property type="evidence" value="ECO:0007669"/>
    <property type="project" value="InterPro"/>
</dbReference>
<dbReference type="SUPFAM" id="SSF58104">
    <property type="entry name" value="Methyl-accepting chemotaxis protein (MCP) signaling domain"/>
    <property type="match status" value="1"/>
</dbReference>
<dbReference type="PANTHER" id="PTHR32089">
    <property type="entry name" value="METHYL-ACCEPTING CHEMOTAXIS PROTEIN MCPB"/>
    <property type="match status" value="1"/>
</dbReference>
<feature type="domain" description="HAMP" evidence="7">
    <location>
        <begin position="86"/>
        <end position="138"/>
    </location>
</feature>
<dbReference type="AlphaFoldDB" id="A0A1I6HFI4"/>
<dbReference type="STRING" id="553469.SAMN04487947_2013"/>
<evidence type="ECO:0000256" key="1">
    <source>
        <dbReference type="ARBA" id="ARBA00023224"/>
    </source>
</evidence>
<organism evidence="8 9">
    <name type="scientific">Halogeometricum rufum</name>
    <dbReference type="NCBI Taxonomy" id="553469"/>
    <lineage>
        <taxon>Archaea</taxon>
        <taxon>Methanobacteriati</taxon>
        <taxon>Methanobacteriota</taxon>
        <taxon>Stenosarchaea group</taxon>
        <taxon>Halobacteria</taxon>
        <taxon>Halobacteriales</taxon>
        <taxon>Haloferacaceae</taxon>
        <taxon>Halogeometricum</taxon>
    </lineage>
</organism>
<dbReference type="CDD" id="cd11386">
    <property type="entry name" value="MCP_signal"/>
    <property type="match status" value="1"/>
</dbReference>
<sequence>MFEGSEGVLDWVTGSLTRTLRTFFFAVVLFGGGVSIYTYLSLAAEIERHASEEAARSIETALVTDLGVLVGGTTLALAGIALFFGRHVVAPLESLERRVERIRAGDLDERADLGRDDELGTVADCIDGVRRDLRDQRDDAEAHLASMRAGADGDLTVRMDTDCSSRDMRRIAESFNGMMDELETTVLAVSGFTTEVAAQSEEVASSATEVNHASQEVAESVEQISAGAREQSDSVGTLSDEVETLSAAIEQVAAESDEVSDQADEASNRSERGQRYAEDALEGIEDIERQTRETVESVETLDEKLVEVGEITDRISAIAEQTNILALNANIEAARAGEAGEGFAVVSNEVKSLAEETQQFAGNISELVEDVREQREEVTDGIERMRSSVDDGSDAVSSALRTLDDIDKAVSETNDSVAEISTVTSEQASAAQAVRSMTDEVASVVEETTSEAENVSAAAEEQAASLGEVTDSATRLAQQVDALQEHLSEFDVDRSDGTTEAMDDVLDDDSVAAGATDAGDGERVTAVAPDATR</sequence>
<accession>A0A1I6HFI4</accession>
<dbReference type="GO" id="GO:0006935">
    <property type="term" value="P:chemotaxis"/>
    <property type="evidence" value="ECO:0007669"/>
    <property type="project" value="InterPro"/>
</dbReference>
<dbReference type="RefSeq" id="WP_089807227.1">
    <property type="nucleotide sequence ID" value="NZ_FOYT01000002.1"/>
</dbReference>
<feature type="compositionally biased region" description="Acidic residues" evidence="4">
    <location>
        <begin position="255"/>
        <end position="264"/>
    </location>
</feature>
<comment type="similarity">
    <text evidence="2">Belongs to the methyl-accepting chemotaxis (MCP) protein family.</text>
</comment>
<dbReference type="Gene3D" id="6.10.340.10">
    <property type="match status" value="1"/>
</dbReference>
<evidence type="ECO:0000256" key="3">
    <source>
        <dbReference type="PROSITE-ProRule" id="PRU00284"/>
    </source>
</evidence>
<evidence type="ECO:0000313" key="9">
    <source>
        <dbReference type="Proteomes" id="UP000198531"/>
    </source>
</evidence>
<evidence type="ECO:0000259" key="6">
    <source>
        <dbReference type="PROSITE" id="PS50111"/>
    </source>
</evidence>
<protein>
    <submittedName>
        <fullName evidence="8">Methyl-accepting chemotaxis protein</fullName>
    </submittedName>
</protein>
<evidence type="ECO:0000256" key="2">
    <source>
        <dbReference type="ARBA" id="ARBA00029447"/>
    </source>
</evidence>
<dbReference type="Pfam" id="PF00672">
    <property type="entry name" value="HAMP"/>
    <property type="match status" value="2"/>
</dbReference>
<dbReference type="GO" id="GO:0007165">
    <property type="term" value="P:signal transduction"/>
    <property type="evidence" value="ECO:0007669"/>
    <property type="project" value="UniProtKB-KW"/>
</dbReference>
<dbReference type="SMART" id="SM00304">
    <property type="entry name" value="HAMP"/>
    <property type="match status" value="2"/>
</dbReference>
<feature type="transmembrane region" description="Helical" evidence="5">
    <location>
        <begin position="20"/>
        <end position="40"/>
    </location>
</feature>
<keyword evidence="5" id="KW-1133">Transmembrane helix</keyword>
<keyword evidence="5" id="KW-0472">Membrane</keyword>
<evidence type="ECO:0000256" key="4">
    <source>
        <dbReference type="SAM" id="MobiDB-lite"/>
    </source>
</evidence>